<organism evidence="1 2">
    <name type="scientific">Ooceraea biroi</name>
    <name type="common">Clonal raider ant</name>
    <name type="synonym">Cerapachys biroi</name>
    <dbReference type="NCBI Taxonomy" id="2015173"/>
    <lineage>
        <taxon>Eukaryota</taxon>
        <taxon>Metazoa</taxon>
        <taxon>Ecdysozoa</taxon>
        <taxon>Arthropoda</taxon>
        <taxon>Hexapoda</taxon>
        <taxon>Insecta</taxon>
        <taxon>Pterygota</taxon>
        <taxon>Neoptera</taxon>
        <taxon>Endopterygota</taxon>
        <taxon>Hymenoptera</taxon>
        <taxon>Apocrita</taxon>
        <taxon>Aculeata</taxon>
        <taxon>Formicoidea</taxon>
        <taxon>Formicidae</taxon>
        <taxon>Dorylinae</taxon>
        <taxon>Ooceraea</taxon>
    </lineage>
</organism>
<dbReference type="EMBL" id="KK107102">
    <property type="protein sequence ID" value="EZA59604.1"/>
    <property type="molecule type" value="Genomic_DNA"/>
</dbReference>
<dbReference type="Proteomes" id="UP000053097">
    <property type="component" value="Unassembled WGS sequence"/>
</dbReference>
<accession>A0A026WWX3</accession>
<proteinExistence type="predicted"/>
<evidence type="ECO:0000313" key="2">
    <source>
        <dbReference type="Proteomes" id="UP000053097"/>
    </source>
</evidence>
<gene>
    <name evidence="1" type="ORF">X777_16774</name>
</gene>
<keyword evidence="2" id="KW-1185">Reference proteome</keyword>
<reference evidence="1 2" key="1">
    <citation type="journal article" date="2014" name="Curr. Biol.">
        <title>The genome of the clonal raider ant Cerapachys biroi.</title>
        <authorList>
            <person name="Oxley P.R."/>
            <person name="Ji L."/>
            <person name="Fetter-Pruneda I."/>
            <person name="McKenzie S.K."/>
            <person name="Li C."/>
            <person name="Hu H."/>
            <person name="Zhang G."/>
            <person name="Kronauer D.J."/>
        </authorList>
    </citation>
    <scope>NUCLEOTIDE SEQUENCE [LARGE SCALE GENOMIC DNA]</scope>
</reference>
<name>A0A026WWX3_OOCBI</name>
<evidence type="ECO:0000313" key="1">
    <source>
        <dbReference type="EMBL" id="EZA59604.1"/>
    </source>
</evidence>
<protein>
    <submittedName>
        <fullName evidence="1">Uncharacterized protein</fullName>
    </submittedName>
</protein>
<sequence>MHELWNSCPHNYPNQIMVLNCDLVSPKIRVTFAEELTDNLASNNSSVIHHDD</sequence>
<dbReference type="AlphaFoldDB" id="A0A026WWX3"/>